<comment type="function">
    <text evidence="7">Stabilizer subunit of the dolichol-phosphate mannose (DPM) synthase complex; tethers catalytic subunit to the ER.</text>
</comment>
<dbReference type="PANTHER" id="PTHR16433:SF0">
    <property type="entry name" value="DOLICHOL-PHOSPHATE MANNOSYLTRANSFERASE SUBUNIT 3"/>
    <property type="match status" value="1"/>
</dbReference>
<dbReference type="Proteomes" id="UP000694865">
    <property type="component" value="Unplaced"/>
</dbReference>
<organism evidence="9 10">
    <name type="scientific">Saccoglossus kowalevskii</name>
    <name type="common">Acorn worm</name>
    <dbReference type="NCBI Taxonomy" id="10224"/>
    <lineage>
        <taxon>Eukaryota</taxon>
        <taxon>Metazoa</taxon>
        <taxon>Hemichordata</taxon>
        <taxon>Enteropneusta</taxon>
        <taxon>Harrimaniidae</taxon>
        <taxon>Saccoglossus</taxon>
    </lineage>
</organism>
<evidence type="ECO:0000256" key="3">
    <source>
        <dbReference type="ARBA" id="ARBA00022692"/>
    </source>
</evidence>
<gene>
    <name evidence="10" type="primary">LOC100374896</name>
</gene>
<comment type="subcellular location">
    <subcellularLocation>
        <location evidence="1 7">Endoplasmic reticulum membrane</location>
        <topology evidence="1 7">Multi-pass membrane protein</topology>
    </subcellularLocation>
</comment>
<keyword evidence="8" id="KW-0175">Coiled coil</keyword>
<evidence type="ECO:0000313" key="9">
    <source>
        <dbReference type="Proteomes" id="UP000694865"/>
    </source>
</evidence>
<dbReference type="InterPro" id="IPR013174">
    <property type="entry name" value="DPM3"/>
</dbReference>
<keyword evidence="6 7" id="KW-0472">Membrane</keyword>
<keyword evidence="4 7" id="KW-0256">Endoplasmic reticulum</keyword>
<keyword evidence="9" id="KW-1185">Reference proteome</keyword>
<comment type="caution">
    <text evidence="7">Lacks conserved residue(s) required for the propagation of feature annotation.</text>
</comment>
<comment type="subunit">
    <text evidence="7">Component of the dolichol-phosphate mannose (DPM) synthase complex.</text>
</comment>
<evidence type="ECO:0000256" key="6">
    <source>
        <dbReference type="ARBA" id="ARBA00023136"/>
    </source>
</evidence>
<evidence type="ECO:0000256" key="2">
    <source>
        <dbReference type="ARBA" id="ARBA00010430"/>
    </source>
</evidence>
<evidence type="ECO:0000256" key="1">
    <source>
        <dbReference type="ARBA" id="ARBA00004477"/>
    </source>
</evidence>
<keyword evidence="3 7" id="KW-0812">Transmembrane</keyword>
<evidence type="ECO:0000256" key="7">
    <source>
        <dbReference type="RuleBase" id="RU365085"/>
    </source>
</evidence>
<evidence type="ECO:0000256" key="5">
    <source>
        <dbReference type="ARBA" id="ARBA00022989"/>
    </source>
</evidence>
<comment type="pathway">
    <text evidence="7">Protein modification; protein glycosylation.</text>
</comment>
<protein>
    <recommendedName>
        <fullName evidence="7">Dolichol-phosphate mannosyltransferase subunit 3</fullName>
    </recommendedName>
</protein>
<evidence type="ECO:0000256" key="4">
    <source>
        <dbReference type="ARBA" id="ARBA00022824"/>
    </source>
</evidence>
<sequence>MATKLVQWLTGLSLFFSVWASIVFDLVPVSFDQRIYQVVLPLPIYLVIAFGCYALAVVGYRTATFNDCVEAAEELKEEIMQAKADLKKKGLKMS</sequence>
<keyword evidence="5 7" id="KW-1133">Transmembrane helix</keyword>
<feature type="transmembrane region" description="Helical" evidence="7">
    <location>
        <begin position="36"/>
        <end position="56"/>
    </location>
</feature>
<feature type="coiled-coil region" evidence="8">
    <location>
        <begin position="65"/>
        <end position="92"/>
    </location>
</feature>
<dbReference type="RefSeq" id="XP_006824180.1">
    <property type="nucleotide sequence ID" value="XM_006824117.1"/>
</dbReference>
<evidence type="ECO:0000256" key="8">
    <source>
        <dbReference type="SAM" id="Coils"/>
    </source>
</evidence>
<accession>A0ABM0MVY9</accession>
<evidence type="ECO:0000313" key="10">
    <source>
        <dbReference type="RefSeq" id="XP_006824180.1"/>
    </source>
</evidence>
<dbReference type="PANTHER" id="PTHR16433">
    <property type="entry name" value="DOLICHOL-PHOSPHATE MANNOSYLTRANSFERASE SUBUNIT 3"/>
    <property type="match status" value="1"/>
</dbReference>
<dbReference type="Pfam" id="PF08285">
    <property type="entry name" value="DPM3"/>
    <property type="match status" value="1"/>
</dbReference>
<comment type="similarity">
    <text evidence="2 7">Belongs to the DPM3 family.</text>
</comment>
<name>A0ABM0MVY9_SACKO</name>
<dbReference type="GeneID" id="100374896"/>
<proteinExistence type="inferred from homology"/>
<reference evidence="10" key="1">
    <citation type="submission" date="2025-08" db="UniProtKB">
        <authorList>
            <consortium name="RefSeq"/>
        </authorList>
    </citation>
    <scope>IDENTIFICATION</scope>
    <source>
        <tissue evidence="10">Testes</tissue>
    </source>
</reference>